<dbReference type="PIRSF" id="PIRSF001220">
    <property type="entry name" value="L-ASNase_gatD"/>
    <property type="match status" value="1"/>
</dbReference>
<evidence type="ECO:0000256" key="3">
    <source>
        <dbReference type="ARBA" id="ARBA00022801"/>
    </source>
</evidence>
<dbReference type="PANTHER" id="PTHR11707:SF28">
    <property type="entry name" value="60 KDA LYSOPHOSPHOLIPASE"/>
    <property type="match status" value="1"/>
</dbReference>
<dbReference type="GO" id="GO:0004067">
    <property type="term" value="F:asparaginase activity"/>
    <property type="evidence" value="ECO:0007669"/>
    <property type="project" value="UniProtKB-UniRule"/>
</dbReference>
<feature type="binding site" evidence="6">
    <location>
        <begin position="144"/>
        <end position="145"/>
    </location>
    <ligand>
        <name>substrate</name>
    </ligand>
</feature>
<evidence type="ECO:0000256" key="7">
    <source>
        <dbReference type="PROSITE-ProRule" id="PRU10099"/>
    </source>
</evidence>
<dbReference type="Pfam" id="PF17763">
    <property type="entry name" value="Asparaginase_C"/>
    <property type="match status" value="1"/>
</dbReference>
<feature type="active site" description="O-isoaspartyl threonine intermediate" evidence="5">
    <location>
        <position position="65"/>
    </location>
</feature>
<dbReference type="PRINTS" id="PR00139">
    <property type="entry name" value="ASNGLNASE"/>
</dbReference>
<feature type="domain" description="L-asparaginase N-terminal" evidence="11">
    <location>
        <begin position="56"/>
        <end position="246"/>
    </location>
</feature>
<dbReference type="AlphaFoldDB" id="A0A1H9T7W1"/>
<dbReference type="PROSITE" id="PS51732">
    <property type="entry name" value="ASN_GLN_ASE_3"/>
    <property type="match status" value="1"/>
</dbReference>
<evidence type="ECO:0000313" key="14">
    <source>
        <dbReference type="Proteomes" id="UP000182471"/>
    </source>
</evidence>
<dbReference type="EC" id="3.5.1.1" evidence="2"/>
<evidence type="ECO:0000259" key="12">
    <source>
        <dbReference type="Pfam" id="PF17763"/>
    </source>
</evidence>
<dbReference type="InterPro" id="IPR036152">
    <property type="entry name" value="Asp/glu_Ase-like_sf"/>
</dbReference>
<dbReference type="InterPro" id="IPR037152">
    <property type="entry name" value="L-asparaginase_N_sf"/>
</dbReference>
<gene>
    <name evidence="13" type="ORF">SAMN02910429_01511</name>
</gene>
<evidence type="ECO:0000313" key="13">
    <source>
        <dbReference type="EMBL" id="SER92839.1"/>
    </source>
</evidence>
<dbReference type="Pfam" id="PF00710">
    <property type="entry name" value="Asparaginase"/>
    <property type="match status" value="1"/>
</dbReference>
<dbReference type="GO" id="GO:0006528">
    <property type="term" value="P:asparagine metabolic process"/>
    <property type="evidence" value="ECO:0007669"/>
    <property type="project" value="InterPro"/>
</dbReference>
<accession>A0A1H9T7W1</accession>
<sequence length="374" mass="39477">MKKFIRMLLCASLVASLFGSSVNVNVSAKTNSKAAVKENTVTTSIARTSNKKASGKVVVLATGGTIAGVGEKGKTAGYKPGSLSAKDLLSAVPQLKDVADIEAIQVCNVNSDDITAETWLTVAKKINELASKSDVKGFVVTHGTDTMEETAYFLNLVVKTDKPVVLTGSMRPSTSISADGPMNLYESVCVAASDKAVGQGVLTVFSDRIFSARSVTKTSTYDVTAISAGEMGAIGIVRDGAVFLYEGTSKKHTTKSEFDIEKLSNLPKVSIVYFSVDADPAILKYAAKRSKGIVIAGAGAGEFSEKWVKVIKGLKIPVVISSRIDDGVITKDNLLCKNTVAANNLSPQKAAILLRLALTINADNSKLESLYSEY</sequence>
<dbReference type="InterPro" id="IPR027474">
    <property type="entry name" value="L-asparaginase_N"/>
</dbReference>
<evidence type="ECO:0000256" key="9">
    <source>
        <dbReference type="RuleBase" id="RU004456"/>
    </source>
</evidence>
<dbReference type="SMART" id="SM00870">
    <property type="entry name" value="Asparaginase"/>
    <property type="match status" value="1"/>
</dbReference>
<feature type="domain" description="Asparaginase/glutaminase C-terminal" evidence="12">
    <location>
        <begin position="268"/>
        <end position="369"/>
    </location>
</feature>
<dbReference type="FunFam" id="3.40.50.1170:FF:000001">
    <property type="entry name" value="L-asparaginase 2"/>
    <property type="match status" value="1"/>
</dbReference>
<evidence type="ECO:0000259" key="11">
    <source>
        <dbReference type="Pfam" id="PF00710"/>
    </source>
</evidence>
<dbReference type="CDD" id="cd08964">
    <property type="entry name" value="L-asparaginase_II"/>
    <property type="match status" value="1"/>
</dbReference>
<comment type="similarity">
    <text evidence="1 9">Belongs to the asparaginase 1 family.</text>
</comment>
<feature type="chain" id="PRO_5010307654" description="asparaginase" evidence="10">
    <location>
        <begin position="29"/>
        <end position="374"/>
    </location>
</feature>
<feature type="active site" evidence="8">
    <location>
        <position position="144"/>
    </location>
</feature>
<dbReference type="Gene3D" id="3.40.50.1170">
    <property type="entry name" value="L-asparaginase, N-terminal domain"/>
    <property type="match status" value="1"/>
</dbReference>
<evidence type="ECO:0000256" key="8">
    <source>
        <dbReference type="PROSITE-ProRule" id="PRU10100"/>
    </source>
</evidence>
<evidence type="ECO:0000256" key="2">
    <source>
        <dbReference type="ARBA" id="ARBA00012920"/>
    </source>
</evidence>
<keyword evidence="10" id="KW-0732">Signal</keyword>
<feature type="active site" evidence="7">
    <location>
        <position position="65"/>
    </location>
</feature>
<dbReference type="InterPro" id="IPR020827">
    <property type="entry name" value="Asparaginase/glutaminase_AS1"/>
</dbReference>
<name>A0A1H9T7W1_9FIRM</name>
<dbReference type="EMBL" id="FOGW01000014">
    <property type="protein sequence ID" value="SER92839.1"/>
    <property type="molecule type" value="Genomic_DNA"/>
</dbReference>
<feature type="signal peptide" evidence="10">
    <location>
        <begin position="1"/>
        <end position="28"/>
    </location>
</feature>
<dbReference type="PROSITE" id="PS00917">
    <property type="entry name" value="ASN_GLN_ASE_2"/>
    <property type="match status" value="1"/>
</dbReference>
<evidence type="ECO:0000256" key="6">
    <source>
        <dbReference type="PIRSR" id="PIRSR001220-2"/>
    </source>
</evidence>
<dbReference type="InterPro" id="IPR027473">
    <property type="entry name" value="L-asparaginase_C"/>
</dbReference>
<dbReference type="InterPro" id="IPR040919">
    <property type="entry name" value="Asparaginase_C"/>
</dbReference>
<comment type="catalytic activity">
    <reaction evidence="4">
        <text>L-asparagine + H2O = L-aspartate + NH4(+)</text>
        <dbReference type="Rhea" id="RHEA:21016"/>
        <dbReference type="ChEBI" id="CHEBI:15377"/>
        <dbReference type="ChEBI" id="CHEBI:28938"/>
        <dbReference type="ChEBI" id="CHEBI:29991"/>
        <dbReference type="ChEBI" id="CHEBI:58048"/>
        <dbReference type="EC" id="3.5.1.1"/>
    </reaction>
</comment>
<protein>
    <recommendedName>
        <fullName evidence="2">asparaginase</fullName>
        <ecNumber evidence="2">3.5.1.1</ecNumber>
    </recommendedName>
</protein>
<evidence type="ECO:0000256" key="1">
    <source>
        <dbReference type="ARBA" id="ARBA00010518"/>
    </source>
</evidence>
<feature type="binding site" evidence="6">
    <location>
        <position position="111"/>
    </location>
    <ligand>
        <name>substrate</name>
    </ligand>
</feature>
<organism evidence="13 14">
    <name type="scientific">Lachnobacterium bovis</name>
    <dbReference type="NCBI Taxonomy" id="140626"/>
    <lineage>
        <taxon>Bacteria</taxon>
        <taxon>Bacillati</taxon>
        <taxon>Bacillota</taxon>
        <taxon>Clostridia</taxon>
        <taxon>Lachnospirales</taxon>
        <taxon>Lachnospiraceae</taxon>
        <taxon>Lachnobacterium</taxon>
    </lineage>
</organism>
<proteinExistence type="inferred from homology"/>
<dbReference type="InterPro" id="IPR006034">
    <property type="entry name" value="Asparaginase/glutaminase-like"/>
</dbReference>
<dbReference type="RefSeq" id="WP_242941484.1">
    <property type="nucleotide sequence ID" value="NZ_FOGW01000014.1"/>
</dbReference>
<evidence type="ECO:0000256" key="5">
    <source>
        <dbReference type="PIRSR" id="PIRSR001220-1"/>
    </source>
</evidence>
<dbReference type="PANTHER" id="PTHR11707">
    <property type="entry name" value="L-ASPARAGINASE"/>
    <property type="match status" value="1"/>
</dbReference>
<dbReference type="Gene3D" id="3.40.50.40">
    <property type="match status" value="1"/>
</dbReference>
<reference evidence="14" key="1">
    <citation type="submission" date="2016-10" db="EMBL/GenBank/DDBJ databases">
        <authorList>
            <person name="Varghese N."/>
            <person name="Submissions S."/>
        </authorList>
    </citation>
    <scope>NUCLEOTIDE SEQUENCE [LARGE SCALE GENOMIC DNA]</scope>
    <source>
        <strain evidence="14">S1b</strain>
    </source>
</reference>
<dbReference type="PIRSF" id="PIRSF500176">
    <property type="entry name" value="L_ASNase"/>
    <property type="match status" value="1"/>
</dbReference>
<keyword evidence="3" id="KW-0378">Hydrolase</keyword>
<dbReference type="InterPro" id="IPR004550">
    <property type="entry name" value="AsnASE_II"/>
</dbReference>
<keyword evidence="14" id="KW-1185">Reference proteome</keyword>
<dbReference type="SUPFAM" id="SSF53774">
    <property type="entry name" value="Glutaminase/Asparaginase"/>
    <property type="match status" value="1"/>
</dbReference>
<dbReference type="NCBIfam" id="TIGR00520">
    <property type="entry name" value="asnASE_II"/>
    <property type="match status" value="1"/>
</dbReference>
<dbReference type="PROSITE" id="PS00144">
    <property type="entry name" value="ASN_GLN_ASE_1"/>
    <property type="match status" value="1"/>
</dbReference>
<evidence type="ECO:0000256" key="4">
    <source>
        <dbReference type="ARBA" id="ARBA00049366"/>
    </source>
</evidence>
<evidence type="ECO:0000256" key="10">
    <source>
        <dbReference type="SAM" id="SignalP"/>
    </source>
</evidence>
<dbReference type="SFLD" id="SFLDS00057">
    <property type="entry name" value="Glutaminase/Asparaginase"/>
    <property type="match status" value="1"/>
</dbReference>
<dbReference type="Proteomes" id="UP000182471">
    <property type="component" value="Unassembled WGS sequence"/>
</dbReference>
<dbReference type="InterPro" id="IPR027475">
    <property type="entry name" value="Asparaginase/glutaminase_AS2"/>
</dbReference>